<dbReference type="PANTHER" id="PTHR45712:SF22">
    <property type="entry name" value="INSULIN-LIKE GROWTH FACTOR-BINDING PROTEIN COMPLEX ACID LABILE SUBUNIT"/>
    <property type="match status" value="1"/>
</dbReference>
<dbReference type="InterPro" id="IPR001611">
    <property type="entry name" value="Leu-rich_rpt"/>
</dbReference>
<evidence type="ECO:0000256" key="4">
    <source>
        <dbReference type="ARBA" id="ARBA00023180"/>
    </source>
</evidence>
<dbReference type="InterPro" id="IPR009030">
    <property type="entry name" value="Growth_fac_rcpt_cys_sf"/>
</dbReference>
<dbReference type="InterPro" id="IPR000372">
    <property type="entry name" value="LRRNT"/>
</dbReference>
<feature type="transmembrane region" description="Helical" evidence="5">
    <location>
        <begin position="749"/>
        <end position="772"/>
    </location>
</feature>
<feature type="transmembrane region" description="Helical" evidence="5">
    <location>
        <begin position="1086"/>
        <end position="1104"/>
    </location>
</feature>
<keyword evidence="2" id="KW-0732">Signal</keyword>
<evidence type="ECO:0000313" key="8">
    <source>
        <dbReference type="Proteomes" id="UP000887568"/>
    </source>
</evidence>
<dbReference type="SUPFAM" id="SSF57184">
    <property type="entry name" value="Growth factor receptor domain"/>
    <property type="match status" value="1"/>
</dbReference>
<dbReference type="GeneID" id="119730628"/>
<dbReference type="Proteomes" id="UP000887568">
    <property type="component" value="Unplaced"/>
</dbReference>
<evidence type="ECO:0000256" key="5">
    <source>
        <dbReference type="SAM" id="Phobius"/>
    </source>
</evidence>
<organism evidence="7 8">
    <name type="scientific">Patiria miniata</name>
    <name type="common">Bat star</name>
    <name type="synonym">Asterina miniata</name>
    <dbReference type="NCBI Taxonomy" id="46514"/>
    <lineage>
        <taxon>Eukaryota</taxon>
        <taxon>Metazoa</taxon>
        <taxon>Echinodermata</taxon>
        <taxon>Eleutherozoa</taxon>
        <taxon>Asterozoa</taxon>
        <taxon>Asteroidea</taxon>
        <taxon>Valvatacea</taxon>
        <taxon>Valvatida</taxon>
        <taxon>Asterinidae</taxon>
        <taxon>Patiria</taxon>
    </lineage>
</organism>
<dbReference type="InterPro" id="IPR032675">
    <property type="entry name" value="LRR_dom_sf"/>
</dbReference>
<evidence type="ECO:0000259" key="6">
    <source>
        <dbReference type="SMART" id="SM00013"/>
    </source>
</evidence>
<keyword evidence="8" id="KW-1185">Reference proteome</keyword>
<proteinExistence type="predicted"/>
<dbReference type="PANTHER" id="PTHR45712">
    <property type="entry name" value="AGAP008170-PA"/>
    <property type="match status" value="1"/>
</dbReference>
<feature type="transmembrane region" description="Helical" evidence="5">
    <location>
        <begin position="855"/>
        <end position="880"/>
    </location>
</feature>
<keyword evidence="5" id="KW-0472">Membrane</keyword>
<feature type="transmembrane region" description="Helical" evidence="5">
    <location>
        <begin position="901"/>
        <end position="924"/>
    </location>
</feature>
<dbReference type="RefSeq" id="XP_038059544.1">
    <property type="nucleotide sequence ID" value="XM_038203616.1"/>
</dbReference>
<dbReference type="Pfam" id="PF13306">
    <property type="entry name" value="LRR_5"/>
    <property type="match status" value="1"/>
</dbReference>
<dbReference type="InterPro" id="IPR026906">
    <property type="entry name" value="LRR_5"/>
</dbReference>
<protein>
    <recommendedName>
        <fullName evidence="6">LRRNT domain-containing protein</fullName>
    </recommendedName>
</protein>
<name>A0A914A7Y5_PATMI</name>
<dbReference type="SMART" id="SM00369">
    <property type="entry name" value="LRR_TYP"/>
    <property type="match status" value="9"/>
</dbReference>
<keyword evidence="5" id="KW-0812">Transmembrane</keyword>
<sequence length="1242" mass="141286">MQHPAYRVYIGMERGWYIILGLMMLHYATLILTVHASKEACEVCECSDHGTRIDCSDRGLMELPKGIPNDTKVLNLAENALKEIPKHGFLDLPHLIVLDLTGNSIDKPFEIPESVMMLHARGNQLQDIDLVMKNGVQLKTVDFEDNRMTAIGRDTFARCTKLTNVNLRGNDVTSIEADAFKSCTKLRYLLLDKNKISTISAKELTAPKDMDTLGLAENKLKELGPDTFKGLQIREVWMDDNDVQVLKAHTFGGVISSIVLDNNRILEIPASLFVDPSNKQHRKEIERFYCQENRVNRVAIGAFQGVNRFNKLLMRNNRLTTLPEGLFDTKTEIGQLLIADNHLDFLPENILVNTTLTEVLDIGFNRLTSIPDGLFRNQTKLRTLFMQRNNISVITRGMFKDLHSLEVLSVFGNPLLALQAWHFYNTQLTNVYMFQNNLSSIGERPFATVNNTIKQVSLYGSHLTTISDLVWQDLGTNSYVAVDSTLQFAPVTCRTDLEIEQVGDGFALPILVSEEIAKQFNKSGFSCSRRDLKLDSWRCVPCAQGYYGDPLNHVRCKACPAGGFYQIKTGQVADTSQPIKCQKCNNGTYVTPATHPGISPADCTVCPTGTNKRIHAGFRACFCLDKYYRKDRFDECYPCTDEGLDCSEEYQHLLPGFWWTWEWGSKDNYKAYQNFVVNIRSRSDSYKSSTQHFKGVLPKVHPCPRKESCLNEGDGINVTCEVGYEGWLCSECSVGYYAWFDRCHVCPKWWWFLLEVVLLLVVLAVVILVIAWDVRRNRERGRSAVDVIFARGKILLGFYQVMGEIFSALDEIPWPNILTKFGSVLKILEMNIVQLVISPRCYFPDFAYRNVYIEYLFGMNLVAFVMLSALCVYWASKCYLVVKKYTIEERVKVLSTTRQKCYLFVIMLLFTSYPGLSGVIFTLLPSGCDLFYLDEDETYNATRLRSDYSIDCQDEQHVHFSHAAEASLCYVVGFPSLLLILLWKSNKQNKRKKSQDQPLLESSADDSSYCSINDPTMLPMNEDDSTLNQPGTNLLNPIQQSQVEISWISFLAGNYKAEFWYWEIVELSRKIIQTLFVLLYGPYDHFTMFATIAISVGFLFLHAYVRPMKDATDNRLQMCSLATIFLNLLAASLLLSQTGGGTERTEVLAVILVLMNFSIIVFIIVSLLWMVMKSLWRSGCCGSMATCIVKACCWFCRNESLDREGRGRRLVMASVGDHSLDVDEDYVERPYEDIISEHHELE</sequence>
<feature type="domain" description="LRRNT" evidence="6">
    <location>
        <begin position="40"/>
        <end position="73"/>
    </location>
</feature>
<reference evidence="7" key="1">
    <citation type="submission" date="2022-11" db="UniProtKB">
        <authorList>
            <consortium name="EnsemblMetazoa"/>
        </authorList>
    </citation>
    <scope>IDENTIFICATION</scope>
</reference>
<dbReference type="SMART" id="SM00013">
    <property type="entry name" value="LRRNT"/>
    <property type="match status" value="1"/>
</dbReference>
<dbReference type="OrthoDB" id="1111193at2759"/>
<feature type="transmembrane region" description="Helical" evidence="5">
    <location>
        <begin position="16"/>
        <end position="36"/>
    </location>
</feature>
<evidence type="ECO:0000256" key="2">
    <source>
        <dbReference type="ARBA" id="ARBA00022729"/>
    </source>
</evidence>
<evidence type="ECO:0000256" key="3">
    <source>
        <dbReference type="ARBA" id="ARBA00022737"/>
    </source>
</evidence>
<dbReference type="Pfam" id="PF13855">
    <property type="entry name" value="LRR_8"/>
    <property type="match status" value="1"/>
</dbReference>
<dbReference type="InterPro" id="IPR056047">
    <property type="entry name" value="CRMPA-like_DUF7630"/>
</dbReference>
<dbReference type="InterPro" id="IPR050333">
    <property type="entry name" value="SLRP"/>
</dbReference>
<feature type="transmembrane region" description="Helical" evidence="5">
    <location>
        <begin position="963"/>
        <end position="983"/>
    </location>
</feature>
<dbReference type="AlphaFoldDB" id="A0A914A7Y5"/>
<dbReference type="Gene3D" id="2.10.50.10">
    <property type="entry name" value="Tumor Necrosis Factor Receptor, subunit A, domain 2"/>
    <property type="match status" value="1"/>
</dbReference>
<dbReference type="InterPro" id="IPR003591">
    <property type="entry name" value="Leu-rich_rpt_typical-subtyp"/>
</dbReference>
<dbReference type="SUPFAM" id="SSF52058">
    <property type="entry name" value="L domain-like"/>
    <property type="match status" value="2"/>
</dbReference>
<dbReference type="Gene3D" id="3.80.10.10">
    <property type="entry name" value="Ribonuclease Inhibitor"/>
    <property type="match status" value="2"/>
</dbReference>
<keyword evidence="1" id="KW-0433">Leucine-rich repeat</keyword>
<dbReference type="Pfam" id="PF24633">
    <property type="entry name" value="DUF7630"/>
    <property type="match status" value="1"/>
</dbReference>
<keyword evidence="4" id="KW-0325">Glycoprotein</keyword>
<keyword evidence="3" id="KW-0677">Repeat</keyword>
<feature type="transmembrane region" description="Helical" evidence="5">
    <location>
        <begin position="1116"/>
        <end position="1135"/>
    </location>
</feature>
<evidence type="ECO:0000256" key="1">
    <source>
        <dbReference type="ARBA" id="ARBA00022614"/>
    </source>
</evidence>
<keyword evidence="5" id="KW-1133">Transmembrane helix</keyword>
<accession>A0A914A7Y5</accession>
<dbReference type="EnsemblMetazoa" id="XM_038203616.1">
    <property type="protein sequence ID" value="XP_038059544.1"/>
    <property type="gene ID" value="LOC119730628"/>
</dbReference>
<feature type="transmembrane region" description="Helical" evidence="5">
    <location>
        <begin position="1147"/>
        <end position="1169"/>
    </location>
</feature>
<evidence type="ECO:0000313" key="7">
    <source>
        <dbReference type="EnsemblMetazoa" id="XP_038059544.1"/>
    </source>
</evidence>
<feature type="transmembrane region" description="Helical" evidence="5">
    <location>
        <begin position="784"/>
        <end position="802"/>
    </location>
</feature>